<evidence type="ECO:0000313" key="2">
    <source>
        <dbReference type="Proteomes" id="UP000297447"/>
    </source>
</evidence>
<reference evidence="1 2" key="1">
    <citation type="submission" date="2019-03" db="EMBL/GenBank/DDBJ databases">
        <title>Genomics of glacier-inhabiting Cryobacterium strains.</title>
        <authorList>
            <person name="Liu Q."/>
            <person name="Xin Y.-H."/>
        </authorList>
    </citation>
    <scope>NUCLEOTIDE SEQUENCE [LARGE SCALE GENOMIC DNA]</scope>
    <source>
        <strain evidence="1 2">Hh14</strain>
    </source>
</reference>
<protein>
    <submittedName>
        <fullName evidence="1">Uncharacterized protein</fullName>
    </submittedName>
</protein>
<accession>A0A4R8ZXK1</accession>
<dbReference type="Proteomes" id="UP000297447">
    <property type="component" value="Unassembled WGS sequence"/>
</dbReference>
<sequence>MSEIVRIRRTVPIRAALAISGRRGTTSVADLALRGAWQLVGGYVWLVLLFKGPEPARPGARFGLRRR</sequence>
<proteinExistence type="predicted"/>
<dbReference type="AlphaFoldDB" id="A0A4R8ZXK1"/>
<evidence type="ECO:0000313" key="1">
    <source>
        <dbReference type="EMBL" id="TFD48348.1"/>
    </source>
</evidence>
<keyword evidence="2" id="KW-1185">Reference proteome</keyword>
<dbReference type="RefSeq" id="WP_134520147.1">
    <property type="nucleotide sequence ID" value="NZ_SOHE01000056.1"/>
</dbReference>
<dbReference type="OrthoDB" id="5123279at2"/>
<organism evidence="1 2">
    <name type="scientific">Cryobacterium frigoriphilum</name>
    <dbReference type="NCBI Taxonomy" id="1259150"/>
    <lineage>
        <taxon>Bacteria</taxon>
        <taxon>Bacillati</taxon>
        <taxon>Actinomycetota</taxon>
        <taxon>Actinomycetes</taxon>
        <taxon>Micrococcales</taxon>
        <taxon>Microbacteriaceae</taxon>
        <taxon>Cryobacterium</taxon>
    </lineage>
</organism>
<comment type="caution">
    <text evidence="1">The sequence shown here is derived from an EMBL/GenBank/DDBJ whole genome shotgun (WGS) entry which is preliminary data.</text>
</comment>
<name>A0A4R8ZXK1_9MICO</name>
<gene>
    <name evidence="1" type="ORF">E3T55_13820</name>
</gene>
<dbReference type="EMBL" id="SOHE01000056">
    <property type="protein sequence ID" value="TFD48348.1"/>
    <property type="molecule type" value="Genomic_DNA"/>
</dbReference>